<keyword evidence="1" id="KW-0472">Membrane</keyword>
<evidence type="ECO:0000313" key="3">
    <source>
        <dbReference type="Proteomes" id="UP000176803"/>
    </source>
</evidence>
<evidence type="ECO:0000313" key="2">
    <source>
        <dbReference type="EMBL" id="OGK36853.1"/>
    </source>
</evidence>
<comment type="caution">
    <text evidence="2">The sequence shown here is derived from an EMBL/GenBank/DDBJ whole genome shotgun (WGS) entry which is preliminary data.</text>
</comment>
<name>A0A1F7I0G2_9BACT</name>
<sequence>MKTDINLASGVLVESVSKSKTLKILRIAAISSVIFITAISILLFSLINQISPDNVKKQKDKILFSIKFLHDKQAKIAIVNSKIADISKILDSRTNYESEMNSFLEKIPNDVSMNSLGIDKAKVAITVSSNSLSSIDKMLNSFFEMIAKKQIIKSITIQSISSDPKSSTYSLSIKADKL</sequence>
<keyword evidence="1" id="KW-1133">Transmembrane helix</keyword>
<feature type="transmembrane region" description="Helical" evidence="1">
    <location>
        <begin position="24"/>
        <end position="47"/>
    </location>
</feature>
<organism evidence="2 3">
    <name type="scientific">Candidatus Roizmanbacteria bacterium RIFCSPHIGHO2_12_FULL_41_11</name>
    <dbReference type="NCBI Taxonomy" id="1802052"/>
    <lineage>
        <taxon>Bacteria</taxon>
        <taxon>Candidatus Roizmaniibacteriota</taxon>
    </lineage>
</organism>
<keyword evidence="1" id="KW-0812">Transmembrane</keyword>
<gene>
    <name evidence="2" type="ORF">A3F03_00700</name>
</gene>
<accession>A0A1F7I0G2</accession>
<proteinExistence type="predicted"/>
<dbReference type="Proteomes" id="UP000176803">
    <property type="component" value="Unassembled WGS sequence"/>
</dbReference>
<dbReference type="EMBL" id="MGAC01000051">
    <property type="protein sequence ID" value="OGK36853.1"/>
    <property type="molecule type" value="Genomic_DNA"/>
</dbReference>
<dbReference type="AlphaFoldDB" id="A0A1F7I0G2"/>
<protein>
    <submittedName>
        <fullName evidence="2">Uncharacterized protein</fullName>
    </submittedName>
</protein>
<evidence type="ECO:0000256" key="1">
    <source>
        <dbReference type="SAM" id="Phobius"/>
    </source>
</evidence>
<reference evidence="2 3" key="1">
    <citation type="journal article" date="2016" name="Nat. Commun.">
        <title>Thousands of microbial genomes shed light on interconnected biogeochemical processes in an aquifer system.</title>
        <authorList>
            <person name="Anantharaman K."/>
            <person name="Brown C.T."/>
            <person name="Hug L.A."/>
            <person name="Sharon I."/>
            <person name="Castelle C.J."/>
            <person name="Probst A.J."/>
            <person name="Thomas B.C."/>
            <person name="Singh A."/>
            <person name="Wilkins M.J."/>
            <person name="Karaoz U."/>
            <person name="Brodie E.L."/>
            <person name="Williams K.H."/>
            <person name="Hubbard S.S."/>
            <person name="Banfield J.F."/>
        </authorList>
    </citation>
    <scope>NUCLEOTIDE SEQUENCE [LARGE SCALE GENOMIC DNA]</scope>
</reference>